<accession>A0A4U0WFE3</accession>
<dbReference type="PANTHER" id="PTHR12612">
    <property type="entry name" value="NUCLEAR TRANSPORT FACTOR 2"/>
    <property type="match status" value="1"/>
</dbReference>
<dbReference type="PROSITE" id="PS50177">
    <property type="entry name" value="NTF2_DOMAIN"/>
    <property type="match status" value="1"/>
</dbReference>
<feature type="domain" description="NTF2" evidence="1">
    <location>
        <begin position="16"/>
        <end position="171"/>
    </location>
</feature>
<gene>
    <name evidence="3" type="ORF">B0A49_04680</name>
    <name evidence="2" type="ORF">B0A49_07676</name>
</gene>
<dbReference type="EMBL" id="NAJN01001800">
    <property type="protein sequence ID" value="TKA61138.1"/>
    <property type="molecule type" value="Genomic_DNA"/>
</dbReference>
<comment type="caution">
    <text evidence="2">The sequence shown here is derived from an EMBL/GenBank/DDBJ whole genome shotgun (WGS) entry which is preliminary data.</text>
</comment>
<evidence type="ECO:0000313" key="4">
    <source>
        <dbReference type="Proteomes" id="UP000308768"/>
    </source>
</evidence>
<dbReference type="EMBL" id="NAJN01001116">
    <property type="protein sequence ID" value="TKA65645.1"/>
    <property type="molecule type" value="Genomic_DNA"/>
</dbReference>
<protein>
    <recommendedName>
        <fullName evidence="1">NTF2 domain-containing protein</fullName>
    </recommendedName>
</protein>
<keyword evidence="4" id="KW-1185">Reference proteome</keyword>
<evidence type="ECO:0000313" key="2">
    <source>
        <dbReference type="EMBL" id="TKA61138.1"/>
    </source>
</evidence>
<evidence type="ECO:0000259" key="1">
    <source>
        <dbReference type="PROSITE" id="PS50177"/>
    </source>
</evidence>
<dbReference type="InterPro" id="IPR018222">
    <property type="entry name" value="Nuclear_transport_factor_2_euk"/>
</dbReference>
<reference evidence="2 4" key="1">
    <citation type="submission" date="2017-03" db="EMBL/GenBank/DDBJ databases">
        <title>Genomes of endolithic fungi from Antarctica.</title>
        <authorList>
            <person name="Coleine C."/>
            <person name="Masonjones S."/>
            <person name="Stajich J.E."/>
        </authorList>
    </citation>
    <scope>NUCLEOTIDE SEQUENCE [LARGE SCALE GENOMIC DNA]</scope>
    <source>
        <strain evidence="2 4">CCFEE 5187</strain>
    </source>
</reference>
<sequence>MAVPSEDVLTKVSTEAAEDFIDAYYTALDGSRTTISSYYMPQQTLPDGKIIPVIVYNGNVLANAAAFQQMFENNMPFTHYEVQSVNSHVMNPTFSSADLQKQTPDQERSEKNMSMLVQVSGYVRLEERKEGPMKGFSETIVLVPNVAAMGKGKGKGSEQRSWLIQTQNFRYVV</sequence>
<evidence type="ECO:0000313" key="3">
    <source>
        <dbReference type="EMBL" id="TKA65645.1"/>
    </source>
</evidence>
<name>A0A4U0WFE3_9PEZI</name>
<dbReference type="AlphaFoldDB" id="A0A4U0WFE3"/>
<proteinExistence type="predicted"/>
<dbReference type="InterPro" id="IPR032710">
    <property type="entry name" value="NTF2-like_dom_sf"/>
</dbReference>
<organism evidence="2 4">
    <name type="scientific">Cryomyces minteri</name>
    <dbReference type="NCBI Taxonomy" id="331657"/>
    <lineage>
        <taxon>Eukaryota</taxon>
        <taxon>Fungi</taxon>
        <taxon>Dikarya</taxon>
        <taxon>Ascomycota</taxon>
        <taxon>Pezizomycotina</taxon>
        <taxon>Dothideomycetes</taxon>
        <taxon>Dothideomycetes incertae sedis</taxon>
        <taxon>Cryomyces</taxon>
    </lineage>
</organism>
<dbReference type="STRING" id="331657.A0A4U0WFE3"/>
<dbReference type="SUPFAM" id="SSF54427">
    <property type="entry name" value="NTF2-like"/>
    <property type="match status" value="1"/>
</dbReference>
<dbReference type="Proteomes" id="UP000308768">
    <property type="component" value="Unassembled WGS sequence"/>
</dbReference>
<dbReference type="GO" id="GO:0006913">
    <property type="term" value="P:nucleocytoplasmic transport"/>
    <property type="evidence" value="ECO:0007669"/>
    <property type="project" value="InterPro"/>
</dbReference>
<dbReference type="InterPro" id="IPR045875">
    <property type="entry name" value="NTF2"/>
</dbReference>
<dbReference type="Gene3D" id="3.10.450.50">
    <property type="match status" value="1"/>
</dbReference>
<dbReference type="InterPro" id="IPR019488">
    <property type="entry name" value="Nucl_pore_RNA_shuttling_Mtr2"/>
</dbReference>
<dbReference type="OrthoDB" id="25408at2759"/>
<dbReference type="Pfam" id="PF10429">
    <property type="entry name" value="Mtr2"/>
    <property type="match status" value="1"/>
</dbReference>